<evidence type="ECO:0000256" key="4">
    <source>
        <dbReference type="ARBA" id="ARBA00022989"/>
    </source>
</evidence>
<keyword evidence="6 7" id="KW-0472">Membrane</keyword>
<protein>
    <submittedName>
        <fullName evidence="8">Uncharacterized protein</fullName>
    </submittedName>
</protein>
<dbReference type="GO" id="GO:0000139">
    <property type="term" value="C:Golgi membrane"/>
    <property type="evidence" value="ECO:0007669"/>
    <property type="project" value="UniProtKB-SubCell"/>
</dbReference>
<keyword evidence="4 7" id="KW-1133">Transmembrane helix</keyword>
<feature type="transmembrane region" description="Helical" evidence="7">
    <location>
        <begin position="6"/>
        <end position="28"/>
    </location>
</feature>
<dbReference type="Proteomes" id="UP000002358">
    <property type="component" value="Chromosome 1"/>
</dbReference>
<dbReference type="KEGG" id="nvi:100119817"/>
<evidence type="ECO:0000256" key="1">
    <source>
        <dbReference type="ARBA" id="ARBA00004127"/>
    </source>
</evidence>
<dbReference type="FunCoup" id="A0A7M7G4W3">
    <property type="interactions" value="1003"/>
</dbReference>
<evidence type="ECO:0000256" key="6">
    <source>
        <dbReference type="ARBA" id="ARBA00023136"/>
    </source>
</evidence>
<evidence type="ECO:0000313" key="9">
    <source>
        <dbReference type="Proteomes" id="UP000002358"/>
    </source>
</evidence>
<dbReference type="PANTHER" id="PTHR16133">
    <property type="entry name" value="SOLUTE CARRIER FAMILY 39 ZINC TRANSPORTER , MEMBER 9-RELATED"/>
    <property type="match status" value="1"/>
</dbReference>
<dbReference type="InterPro" id="IPR003689">
    <property type="entry name" value="ZIP"/>
</dbReference>
<name>A0A7M7G4W3_NASVI</name>
<dbReference type="EnsemblMetazoa" id="XM_001603483">
    <property type="protein sequence ID" value="XP_001603533"/>
    <property type="gene ID" value="LOC100119817"/>
</dbReference>
<keyword evidence="9" id="KW-1185">Reference proteome</keyword>
<evidence type="ECO:0000313" key="8">
    <source>
        <dbReference type="EnsemblMetazoa" id="XP_001603533"/>
    </source>
</evidence>
<keyword evidence="3 7" id="KW-0812">Transmembrane</keyword>
<dbReference type="OrthoDB" id="19859at2759"/>
<feature type="transmembrane region" description="Helical" evidence="7">
    <location>
        <begin position="181"/>
        <end position="200"/>
    </location>
</feature>
<accession>A0A7M7G4W3</accession>
<evidence type="ECO:0000256" key="7">
    <source>
        <dbReference type="SAM" id="Phobius"/>
    </source>
</evidence>
<evidence type="ECO:0000256" key="5">
    <source>
        <dbReference type="ARBA" id="ARBA00023034"/>
    </source>
</evidence>
<proteinExistence type="predicted"/>
<dbReference type="GO" id="GO:0006829">
    <property type="term" value="P:zinc ion transport"/>
    <property type="evidence" value="ECO:0007669"/>
    <property type="project" value="InterPro"/>
</dbReference>
<dbReference type="SMR" id="A0A7M7G4W3"/>
<dbReference type="PANTHER" id="PTHR16133:SF0">
    <property type="entry name" value="ZINC_IRON REGULATED TRANSPORTER-RELATED PROTEIN 102B, ISOFORM E"/>
    <property type="match status" value="1"/>
</dbReference>
<comment type="subcellular location">
    <subcellularLocation>
        <location evidence="1">Endomembrane system</location>
        <topology evidence="1">Multi-pass membrane protein</topology>
    </subcellularLocation>
    <subcellularLocation>
        <location evidence="2">Golgi apparatus membrane</location>
    </subcellularLocation>
</comment>
<evidence type="ECO:0000256" key="2">
    <source>
        <dbReference type="ARBA" id="ARBA00004394"/>
    </source>
</evidence>
<organism evidence="8 9">
    <name type="scientific">Nasonia vitripennis</name>
    <name type="common">Parasitic wasp</name>
    <dbReference type="NCBI Taxonomy" id="7425"/>
    <lineage>
        <taxon>Eukaryota</taxon>
        <taxon>Metazoa</taxon>
        <taxon>Ecdysozoa</taxon>
        <taxon>Arthropoda</taxon>
        <taxon>Hexapoda</taxon>
        <taxon>Insecta</taxon>
        <taxon>Pterygota</taxon>
        <taxon>Neoptera</taxon>
        <taxon>Endopterygota</taxon>
        <taxon>Hymenoptera</taxon>
        <taxon>Apocrita</taxon>
        <taxon>Proctotrupomorpha</taxon>
        <taxon>Chalcidoidea</taxon>
        <taxon>Pteromalidae</taxon>
        <taxon>Pteromalinae</taxon>
        <taxon>Nasonia</taxon>
    </lineage>
</organism>
<dbReference type="OMA" id="DDFPSIC"/>
<evidence type="ECO:0000256" key="3">
    <source>
        <dbReference type="ARBA" id="ARBA00022692"/>
    </source>
</evidence>
<feature type="transmembrane region" description="Helical" evidence="7">
    <location>
        <begin position="35"/>
        <end position="55"/>
    </location>
</feature>
<reference evidence="8" key="1">
    <citation type="submission" date="2021-01" db="UniProtKB">
        <authorList>
            <consortium name="EnsemblMetazoa"/>
        </authorList>
    </citation>
    <scope>IDENTIFICATION</scope>
</reference>
<feature type="transmembrane region" description="Helical" evidence="7">
    <location>
        <begin position="123"/>
        <end position="141"/>
    </location>
</feature>
<gene>
    <name evidence="8" type="primary">100119817</name>
</gene>
<dbReference type="AlphaFoldDB" id="A0A7M7G4W3"/>
<dbReference type="Pfam" id="PF02535">
    <property type="entry name" value="Zip"/>
    <property type="match status" value="2"/>
</dbReference>
<dbReference type="InParanoid" id="A0A7M7G4W3"/>
<dbReference type="InterPro" id="IPR045891">
    <property type="entry name" value="ZIP9"/>
</dbReference>
<feature type="transmembrane region" description="Helical" evidence="7">
    <location>
        <begin position="84"/>
        <end position="102"/>
    </location>
</feature>
<dbReference type="GO" id="GO:0046873">
    <property type="term" value="F:metal ion transmembrane transporter activity"/>
    <property type="evidence" value="ECO:0007669"/>
    <property type="project" value="InterPro"/>
</dbReference>
<sequence>MDETTVLWVLSLVMLGGSYLAGSLPLVMNLSEDKLQLVSVLGAGLLVGTALAVIIPEGVRALFNGASSTATTAHDASEAHHADLHSLIGLSLVLGFVFMLLIDQCSTKRSGGKERSMTATLGLVVHAAADGVALGAAATTSQADVEAIVFLAIMLHKAPAAFGLVSFLLHENVERRRIQRHLLIFSLSAPCLALITYFGIGKEGKETLNNVNATGIAMLFSAGTFLYVATVHVLPELMTRNSTNYSHLPTDTVSSAPSFGLKFKEIVALVIGSFLPAILTTGHHH</sequence>
<keyword evidence="5" id="KW-0333">Golgi apparatus</keyword>
<feature type="transmembrane region" description="Helical" evidence="7">
    <location>
        <begin position="147"/>
        <end position="169"/>
    </location>
</feature>
<feature type="transmembrane region" description="Helical" evidence="7">
    <location>
        <begin position="212"/>
        <end position="234"/>
    </location>
</feature>